<proteinExistence type="predicted"/>
<dbReference type="Proteomes" id="UP001203136">
    <property type="component" value="Unassembled WGS sequence"/>
</dbReference>
<dbReference type="EMBL" id="JAINVB010000001">
    <property type="protein sequence ID" value="MCK0085196.1"/>
    <property type="molecule type" value="Genomic_DNA"/>
</dbReference>
<comment type="caution">
    <text evidence="2">The sequence shown here is derived from an EMBL/GenBank/DDBJ whole genome shotgun (WGS) entry which is preliminary data.</text>
</comment>
<dbReference type="RefSeq" id="WP_024739730.1">
    <property type="nucleotide sequence ID" value="NZ_CABHNX010000059.1"/>
</dbReference>
<reference evidence="2" key="1">
    <citation type="journal article" date="2022" name="Cell Host Microbe">
        <title>Colonization of the live biotherapeutic product VE303 and modulation of the microbiota and metabolites in healthy volunteers.</title>
        <authorList>
            <person name="Dsouza M."/>
            <person name="Menon R."/>
            <person name="Crossette E."/>
            <person name="Bhattarai S.K."/>
            <person name="Schneider J."/>
            <person name="Kim Y.G."/>
            <person name="Reddy S."/>
            <person name="Caballero S."/>
            <person name="Felix C."/>
            <person name="Cornacchione L."/>
            <person name="Hendrickson J."/>
            <person name="Watson A.R."/>
            <person name="Minot S.S."/>
            <person name="Greenfield N."/>
            <person name="Schopf L."/>
            <person name="Szabady R."/>
            <person name="Patarroyo J."/>
            <person name="Smith W."/>
            <person name="Harrison P."/>
            <person name="Kuijper E.J."/>
            <person name="Kelly C.P."/>
            <person name="Olle B."/>
            <person name="Bobilev D."/>
            <person name="Silber J.L."/>
            <person name="Bucci V."/>
            <person name="Roberts B."/>
            <person name="Faith J."/>
            <person name="Norman J.M."/>
        </authorList>
    </citation>
    <scope>NUCLEOTIDE SEQUENCE</scope>
    <source>
        <strain evidence="2">VE303-04</strain>
    </source>
</reference>
<accession>A0AAW5FA36</accession>
<protein>
    <submittedName>
        <fullName evidence="2">Uncharacterized protein</fullName>
    </submittedName>
</protein>
<evidence type="ECO:0000313" key="1">
    <source>
        <dbReference type="EMBL" id="MCK0085196.1"/>
    </source>
</evidence>
<evidence type="ECO:0000313" key="2">
    <source>
        <dbReference type="EMBL" id="MCK0088655.1"/>
    </source>
</evidence>
<dbReference type="AlphaFoldDB" id="A0AAW5FA36"/>
<sequence length="104" mass="12590">MKYKEFLDYLEKNLSGYQTFMFKAMQFQRVKNAERQKKDRWEDKKLEKAAGEMWKKAMETLYNNLRRELKSDIASAWTSYIEKHEILESVNESINELDFYDDAA</sequence>
<gene>
    <name evidence="1" type="ORF">K5I21_04800</name>
    <name evidence="2" type="ORF">K5I21_22900</name>
</gene>
<organism evidence="2 3">
    <name type="scientific">Clostridium symbiosum</name>
    <name type="common">Bacteroides symbiosus</name>
    <dbReference type="NCBI Taxonomy" id="1512"/>
    <lineage>
        <taxon>Bacteria</taxon>
        <taxon>Bacillati</taxon>
        <taxon>Bacillota</taxon>
        <taxon>Clostridia</taxon>
        <taxon>Lachnospirales</taxon>
        <taxon>Lachnospiraceae</taxon>
        <taxon>Otoolea</taxon>
    </lineage>
</organism>
<name>A0AAW5FA36_CLOSY</name>
<dbReference type="EMBL" id="JAINVB010000001">
    <property type="protein sequence ID" value="MCK0088655.1"/>
    <property type="molecule type" value="Genomic_DNA"/>
</dbReference>
<evidence type="ECO:0000313" key="3">
    <source>
        <dbReference type="Proteomes" id="UP001203136"/>
    </source>
</evidence>